<dbReference type="Proteomes" id="UP000295515">
    <property type="component" value="Unassembled WGS sequence"/>
</dbReference>
<dbReference type="EMBL" id="SMCQ01000029">
    <property type="protein sequence ID" value="TCV91742.1"/>
    <property type="molecule type" value="Genomic_DNA"/>
</dbReference>
<reference evidence="1 2" key="1">
    <citation type="submission" date="2019-03" db="EMBL/GenBank/DDBJ databases">
        <title>Genomic Encyclopedia of Type Strains, Phase IV (KMG-IV): sequencing the most valuable type-strain genomes for metagenomic binning, comparative biology and taxonomic classification.</title>
        <authorList>
            <person name="Goeker M."/>
        </authorList>
    </citation>
    <scope>NUCLEOTIDE SEQUENCE [LARGE SCALE GENOMIC DNA]</scope>
    <source>
        <strain evidence="1 2">DSM 29487</strain>
    </source>
</reference>
<keyword evidence="2" id="KW-1185">Reference proteome</keyword>
<protein>
    <submittedName>
        <fullName evidence="1">Putative bacteriocin transport accessory protein</fullName>
    </submittedName>
</protein>
<dbReference type="Gene3D" id="3.40.30.10">
    <property type="entry name" value="Glutaredoxin"/>
    <property type="match status" value="1"/>
</dbReference>
<dbReference type="GeneID" id="98916591"/>
<accession>A0A4R3YI81</accession>
<dbReference type="AlphaFoldDB" id="A0A4R3YI81"/>
<dbReference type="InterPro" id="IPR036249">
    <property type="entry name" value="Thioredoxin-like_sf"/>
</dbReference>
<evidence type="ECO:0000313" key="2">
    <source>
        <dbReference type="Proteomes" id="UP000295515"/>
    </source>
</evidence>
<dbReference type="SUPFAM" id="SSF52833">
    <property type="entry name" value="Thioredoxin-like"/>
    <property type="match status" value="1"/>
</dbReference>
<dbReference type="RefSeq" id="WP_066448831.1">
    <property type="nucleotide sequence ID" value="NZ_JANKBF010000024.1"/>
</dbReference>
<organism evidence="1 2">
    <name type="scientific">Longibaculum muris</name>
    <dbReference type="NCBI Taxonomy" id="1796628"/>
    <lineage>
        <taxon>Bacteria</taxon>
        <taxon>Bacillati</taxon>
        <taxon>Bacillota</taxon>
        <taxon>Erysipelotrichia</taxon>
        <taxon>Erysipelotrichales</taxon>
        <taxon>Coprobacillaceae</taxon>
        <taxon>Longibaculum</taxon>
    </lineage>
</organism>
<comment type="caution">
    <text evidence="1">The sequence shown here is derived from an EMBL/GenBank/DDBJ whole genome shotgun (WGS) entry which is preliminary data.</text>
</comment>
<name>A0A4R3YI81_9FIRM</name>
<sequence length="106" mass="12495">MDKEYFNIVKYDQIHERINSGKKFILVIGRKECPYCKDLIQKIKKDINTTKKYIYYFEMGKGDMKLKDKLIDELGEFNYAPHVILISRKNVLLGKHTNINVVSHNG</sequence>
<gene>
    <name evidence="1" type="ORF">EDD60_1299</name>
</gene>
<proteinExistence type="predicted"/>
<evidence type="ECO:0000313" key="1">
    <source>
        <dbReference type="EMBL" id="TCV91742.1"/>
    </source>
</evidence>